<evidence type="ECO:0000256" key="1">
    <source>
        <dbReference type="SAM" id="Phobius"/>
    </source>
</evidence>
<dbReference type="GO" id="GO:0005886">
    <property type="term" value="C:plasma membrane"/>
    <property type="evidence" value="ECO:0007669"/>
    <property type="project" value="TreeGrafter"/>
</dbReference>
<keyword evidence="1" id="KW-0472">Membrane</keyword>
<dbReference type="PANTHER" id="PTHR30336:SF20">
    <property type="entry name" value="DUF218 DOMAIN-CONTAINING PROTEIN"/>
    <property type="match status" value="1"/>
</dbReference>
<feature type="transmembrane region" description="Helical" evidence="1">
    <location>
        <begin position="21"/>
        <end position="45"/>
    </location>
</feature>
<dbReference type="Proteomes" id="UP000310636">
    <property type="component" value="Unassembled WGS sequence"/>
</dbReference>
<dbReference type="InterPro" id="IPR051599">
    <property type="entry name" value="Cell_Envelope_Assoc"/>
</dbReference>
<gene>
    <name evidence="3" type="ORF">E6C55_24695</name>
</gene>
<keyword evidence="1" id="KW-1133">Transmembrane helix</keyword>
<dbReference type="CDD" id="cd06259">
    <property type="entry name" value="YdcF-like"/>
    <property type="match status" value="1"/>
</dbReference>
<name>A0A4S4BIZ9_9BACL</name>
<comment type="caution">
    <text evidence="3">The sequence shown here is derived from an EMBL/GenBank/DDBJ whole genome shotgun (WGS) entry which is preliminary data.</text>
</comment>
<keyword evidence="1" id="KW-0812">Transmembrane</keyword>
<reference evidence="3 4" key="1">
    <citation type="submission" date="2019-04" db="EMBL/GenBank/DDBJ databases">
        <title>Cohnella sp. nov. isolated from preserved vegetables.</title>
        <authorList>
            <person name="Lin S.-Y."/>
            <person name="Hung M.-H."/>
            <person name="Young C.-C."/>
        </authorList>
    </citation>
    <scope>NUCLEOTIDE SEQUENCE [LARGE SCALE GENOMIC DNA]</scope>
    <source>
        <strain evidence="3 4">CC-MHH1044</strain>
    </source>
</reference>
<dbReference type="Gene3D" id="3.40.50.620">
    <property type="entry name" value="HUPs"/>
    <property type="match status" value="1"/>
</dbReference>
<dbReference type="Pfam" id="PF02698">
    <property type="entry name" value="DUF218"/>
    <property type="match status" value="1"/>
</dbReference>
<dbReference type="PANTHER" id="PTHR30336">
    <property type="entry name" value="INNER MEMBRANE PROTEIN, PROBABLE PERMEASE"/>
    <property type="match status" value="1"/>
</dbReference>
<feature type="domain" description="DUF218" evidence="2">
    <location>
        <begin position="63"/>
        <end position="190"/>
    </location>
</feature>
<proteinExistence type="predicted"/>
<sequence>MGARNEGLVNILTPRSRAGRLLRLAFLLVAGGALALLLWCGYWLWVINRYDGLPADGDVRPADVGIVLGAKLWEDEPSPALEERLDLALELYRSGAYDHLILSGGLDVEGDSTLTEAEGMRDYLVQQGVPAAAIKLDSASHSTYENLLYSARIMKEEGWARAVIVTHQYHGARSEDIADFLGYEDVQVQVADSKVLNMAYHRTREVLAYTKWLGEKWLVHGGRNPGID</sequence>
<evidence type="ECO:0000313" key="4">
    <source>
        <dbReference type="Proteomes" id="UP000310636"/>
    </source>
</evidence>
<dbReference type="AlphaFoldDB" id="A0A4S4BIZ9"/>
<protein>
    <submittedName>
        <fullName evidence="3">YdcF family protein</fullName>
    </submittedName>
</protein>
<dbReference type="InterPro" id="IPR003848">
    <property type="entry name" value="DUF218"/>
</dbReference>
<keyword evidence="4" id="KW-1185">Reference proteome</keyword>
<dbReference type="RefSeq" id="WP_136372499.1">
    <property type="nucleotide sequence ID" value="NZ_SSOB01000039.1"/>
</dbReference>
<dbReference type="OrthoDB" id="9782395at2"/>
<evidence type="ECO:0000313" key="3">
    <source>
        <dbReference type="EMBL" id="THF74602.1"/>
    </source>
</evidence>
<dbReference type="InterPro" id="IPR014729">
    <property type="entry name" value="Rossmann-like_a/b/a_fold"/>
</dbReference>
<dbReference type="EMBL" id="SSOB01000039">
    <property type="protein sequence ID" value="THF74602.1"/>
    <property type="molecule type" value="Genomic_DNA"/>
</dbReference>
<evidence type="ECO:0000259" key="2">
    <source>
        <dbReference type="Pfam" id="PF02698"/>
    </source>
</evidence>
<organism evidence="3 4">
    <name type="scientific">Cohnella fermenti</name>
    <dbReference type="NCBI Taxonomy" id="2565925"/>
    <lineage>
        <taxon>Bacteria</taxon>
        <taxon>Bacillati</taxon>
        <taxon>Bacillota</taxon>
        <taxon>Bacilli</taxon>
        <taxon>Bacillales</taxon>
        <taxon>Paenibacillaceae</taxon>
        <taxon>Cohnella</taxon>
    </lineage>
</organism>
<accession>A0A4S4BIZ9</accession>